<name>A0A166HTU6_9AGAM</name>
<evidence type="ECO:0000256" key="6">
    <source>
        <dbReference type="SAM" id="SignalP"/>
    </source>
</evidence>
<feature type="domain" description="C3H1-type" evidence="7">
    <location>
        <begin position="453"/>
        <end position="481"/>
    </location>
</feature>
<feature type="compositionally biased region" description="Basic and acidic residues" evidence="5">
    <location>
        <begin position="546"/>
        <end position="557"/>
    </location>
</feature>
<dbReference type="SMART" id="SM00356">
    <property type="entry name" value="ZnF_C3H1"/>
    <property type="match status" value="4"/>
</dbReference>
<evidence type="ECO:0000256" key="5">
    <source>
        <dbReference type="SAM" id="MobiDB-lite"/>
    </source>
</evidence>
<dbReference type="PROSITE" id="PS50103">
    <property type="entry name" value="ZF_C3H1"/>
    <property type="match status" value="4"/>
</dbReference>
<dbReference type="GO" id="GO:0005634">
    <property type="term" value="C:nucleus"/>
    <property type="evidence" value="ECO:0007669"/>
    <property type="project" value="TreeGrafter"/>
</dbReference>
<protein>
    <recommendedName>
        <fullName evidence="7">C3H1-type domain-containing protein</fullName>
    </recommendedName>
</protein>
<evidence type="ECO:0000313" key="9">
    <source>
        <dbReference type="Proteomes" id="UP000076798"/>
    </source>
</evidence>
<feature type="zinc finger region" description="C3H1-type" evidence="4">
    <location>
        <begin position="424"/>
        <end position="452"/>
    </location>
</feature>
<dbReference type="PANTHER" id="PTHR46156">
    <property type="entry name" value="CCCH ZINGC FINGER"/>
    <property type="match status" value="1"/>
</dbReference>
<feature type="zinc finger region" description="C3H1-type" evidence="4">
    <location>
        <begin position="400"/>
        <end position="423"/>
    </location>
</feature>
<dbReference type="SUPFAM" id="SSF90229">
    <property type="entry name" value="CCCH zinc finger"/>
    <property type="match status" value="3"/>
</dbReference>
<organism evidence="8 9">
    <name type="scientific">Sistotremastrum suecicum HHB10207 ss-3</name>
    <dbReference type="NCBI Taxonomy" id="1314776"/>
    <lineage>
        <taxon>Eukaryota</taxon>
        <taxon>Fungi</taxon>
        <taxon>Dikarya</taxon>
        <taxon>Basidiomycota</taxon>
        <taxon>Agaricomycotina</taxon>
        <taxon>Agaricomycetes</taxon>
        <taxon>Sistotremastrales</taxon>
        <taxon>Sistotremastraceae</taxon>
        <taxon>Sistotremastrum</taxon>
    </lineage>
</organism>
<keyword evidence="6" id="KW-0732">Signal</keyword>
<feature type="domain" description="C3H1-type" evidence="7">
    <location>
        <begin position="368"/>
        <end position="396"/>
    </location>
</feature>
<feature type="region of interest" description="Disordered" evidence="5">
    <location>
        <begin position="304"/>
        <end position="330"/>
    </location>
</feature>
<feature type="domain" description="C3H1-type" evidence="7">
    <location>
        <begin position="400"/>
        <end position="423"/>
    </location>
</feature>
<dbReference type="InterPro" id="IPR036855">
    <property type="entry name" value="Znf_CCCH_sf"/>
</dbReference>
<feature type="compositionally biased region" description="Polar residues" evidence="5">
    <location>
        <begin position="229"/>
        <end position="247"/>
    </location>
</feature>
<feature type="domain" description="C3H1-type" evidence="7">
    <location>
        <begin position="424"/>
        <end position="452"/>
    </location>
</feature>
<dbReference type="GO" id="GO:0008270">
    <property type="term" value="F:zinc ion binding"/>
    <property type="evidence" value="ECO:0007669"/>
    <property type="project" value="UniProtKB-KW"/>
</dbReference>
<evidence type="ECO:0000256" key="2">
    <source>
        <dbReference type="ARBA" id="ARBA00022771"/>
    </source>
</evidence>
<feature type="signal peptide" evidence="6">
    <location>
        <begin position="1"/>
        <end position="18"/>
    </location>
</feature>
<sequence length="611" mass="65830">MLVKVAAFVAALAAGIAATPVASPTASAAGPGPSLIYSFHWIRTSADTYLQSSVPYSASDAIVGSSSTAGQFNIVSTGLIQIIGTVQYTYGTVDPTTGKLSFLPGDVPDASSGTFKWSSTAANKQLQWESTSGALSSGWLSCPEAEGPAIYAVISGVKAAAACTSITLTSLNQGPESTPDFQIPQLRSALNHLSPLSVTLFAHISMADASLLLEIQRLSGAIDRHKAATSGQQKASTSTARSHTYVNPNYKPPNPASYPRYPASHKYQAPQQISSSQKKDVVIGGVAFESSGRSLTRKDLVAKKPNTPHLVPTPPVKPFHNKHFSGPYGQTYPRVHKPRSARPRPQNMVLDNIKGTRTGRIMKKRTPLKSKKQCPFFSTTGTCARGLSCKYQHDPDKIAICPRFMKSECPNTADSCLLSHDPTPQRVPLCVHFANYGRCKNGSSCLYPHINVGPKQGVCRDFAVLGFCEKGSNCEKQHLKECPGFAETGACSIPKCKLPHVIRANAKRARQPVQERKPKAYGISFSTMAPETKDEVPGVPDEVEPDNLHPEKAESHTRRQSTAGEEEYISLTFNESSDEADEEGEDDDDDDDDHSVSAEDEEDASEHEPTD</sequence>
<evidence type="ECO:0000256" key="1">
    <source>
        <dbReference type="ARBA" id="ARBA00022723"/>
    </source>
</evidence>
<feature type="chain" id="PRO_5007874857" description="C3H1-type domain-containing protein" evidence="6">
    <location>
        <begin position="19"/>
        <end position="611"/>
    </location>
</feature>
<feature type="zinc finger region" description="C3H1-type" evidence="4">
    <location>
        <begin position="453"/>
        <end position="481"/>
    </location>
</feature>
<dbReference type="AlphaFoldDB" id="A0A166HTU6"/>
<dbReference type="EMBL" id="KV428009">
    <property type="protein sequence ID" value="KZT43073.1"/>
    <property type="molecule type" value="Genomic_DNA"/>
</dbReference>
<dbReference type="Pfam" id="PF00642">
    <property type="entry name" value="zf-CCCH"/>
    <property type="match status" value="1"/>
</dbReference>
<evidence type="ECO:0000259" key="7">
    <source>
        <dbReference type="PROSITE" id="PS50103"/>
    </source>
</evidence>
<dbReference type="OrthoDB" id="410307at2759"/>
<keyword evidence="9" id="KW-1185">Reference proteome</keyword>
<dbReference type="STRING" id="1314776.A0A166HTU6"/>
<dbReference type="Gene3D" id="4.10.1000.10">
    <property type="entry name" value="Zinc finger, CCCH-type"/>
    <property type="match status" value="2"/>
</dbReference>
<evidence type="ECO:0000256" key="3">
    <source>
        <dbReference type="ARBA" id="ARBA00022833"/>
    </source>
</evidence>
<keyword evidence="3 4" id="KW-0862">Zinc</keyword>
<feature type="compositionally biased region" description="Acidic residues" evidence="5">
    <location>
        <begin position="576"/>
        <end position="605"/>
    </location>
</feature>
<keyword evidence="2 4" id="KW-0863">Zinc-finger</keyword>
<accession>A0A166HTU6</accession>
<reference evidence="8 9" key="1">
    <citation type="journal article" date="2016" name="Mol. Biol. Evol.">
        <title>Comparative Genomics of Early-Diverging Mushroom-Forming Fungi Provides Insights into the Origins of Lignocellulose Decay Capabilities.</title>
        <authorList>
            <person name="Nagy L.G."/>
            <person name="Riley R."/>
            <person name="Tritt A."/>
            <person name="Adam C."/>
            <person name="Daum C."/>
            <person name="Floudas D."/>
            <person name="Sun H."/>
            <person name="Yadav J.S."/>
            <person name="Pangilinan J."/>
            <person name="Larsson K.H."/>
            <person name="Matsuura K."/>
            <person name="Barry K."/>
            <person name="Labutti K."/>
            <person name="Kuo R."/>
            <person name="Ohm R.A."/>
            <person name="Bhattacharya S.S."/>
            <person name="Shirouzu T."/>
            <person name="Yoshinaga Y."/>
            <person name="Martin F.M."/>
            <person name="Grigoriev I.V."/>
            <person name="Hibbett D.S."/>
        </authorList>
    </citation>
    <scope>NUCLEOTIDE SEQUENCE [LARGE SCALE GENOMIC DNA]</scope>
    <source>
        <strain evidence="8 9">HHB10207 ss-3</strain>
    </source>
</reference>
<dbReference type="PANTHER" id="PTHR46156:SF1">
    <property type="entry name" value="ZINC FINGER CCCH DOMAIN-CONTAINING PROTEIN 3"/>
    <property type="match status" value="1"/>
</dbReference>
<feature type="zinc finger region" description="C3H1-type" evidence="4">
    <location>
        <begin position="368"/>
        <end position="396"/>
    </location>
</feature>
<feature type="region of interest" description="Disordered" evidence="5">
    <location>
        <begin position="226"/>
        <end position="257"/>
    </location>
</feature>
<dbReference type="InterPro" id="IPR000571">
    <property type="entry name" value="Znf_CCCH"/>
</dbReference>
<dbReference type="Proteomes" id="UP000076798">
    <property type="component" value="Unassembled WGS sequence"/>
</dbReference>
<gene>
    <name evidence="8" type="ORF">SISSUDRAFT_1057849</name>
</gene>
<evidence type="ECO:0000256" key="4">
    <source>
        <dbReference type="PROSITE-ProRule" id="PRU00723"/>
    </source>
</evidence>
<evidence type="ECO:0000313" key="8">
    <source>
        <dbReference type="EMBL" id="KZT43073.1"/>
    </source>
</evidence>
<feature type="region of interest" description="Disordered" evidence="5">
    <location>
        <begin position="507"/>
        <end position="611"/>
    </location>
</feature>
<keyword evidence="1 4" id="KW-0479">Metal-binding</keyword>
<proteinExistence type="predicted"/>